<keyword evidence="11 16" id="KW-0862">Zinc</keyword>
<evidence type="ECO:0000256" key="6">
    <source>
        <dbReference type="ARBA" id="ARBA00022679"/>
    </source>
</evidence>
<feature type="compositionally biased region" description="Basic and acidic residues" evidence="17">
    <location>
        <begin position="254"/>
        <end position="263"/>
    </location>
</feature>
<feature type="region of interest" description="Disordered" evidence="17">
    <location>
        <begin position="253"/>
        <end position="345"/>
    </location>
</feature>
<comment type="subunit">
    <text evidence="16">Component of the Smc5-Smc6 complex.</text>
</comment>
<evidence type="ECO:0000256" key="4">
    <source>
        <dbReference type="ARBA" id="ARBA00012483"/>
    </source>
</evidence>
<dbReference type="InParanoid" id="A0A0C3KA63"/>
<dbReference type="FunFam" id="1.10.10.10:FF:000270">
    <property type="entry name" value="Non-structural maintenance of chromosomes element 1 homolog"/>
    <property type="match status" value="1"/>
</dbReference>
<evidence type="ECO:0000256" key="15">
    <source>
        <dbReference type="PROSITE-ProRule" id="PRU00175"/>
    </source>
</evidence>
<gene>
    <name evidence="19" type="ORF">M404DRAFT_999148</name>
</gene>
<evidence type="ECO:0000256" key="17">
    <source>
        <dbReference type="SAM" id="MobiDB-lite"/>
    </source>
</evidence>
<feature type="compositionally biased region" description="Acidic residues" evidence="17">
    <location>
        <begin position="273"/>
        <end position="285"/>
    </location>
</feature>
<dbReference type="FunCoup" id="A0A0C3KA63">
    <property type="interactions" value="122"/>
</dbReference>
<evidence type="ECO:0000256" key="12">
    <source>
        <dbReference type="ARBA" id="ARBA00023172"/>
    </source>
</evidence>
<keyword evidence="20" id="KW-1185">Reference proteome</keyword>
<feature type="compositionally biased region" description="Acidic residues" evidence="17">
    <location>
        <begin position="308"/>
        <end position="326"/>
    </location>
</feature>
<comment type="catalytic activity">
    <reaction evidence="1 16">
        <text>S-ubiquitinyl-[E2 ubiquitin-conjugating enzyme]-L-cysteine + [acceptor protein]-L-lysine = [E2 ubiquitin-conjugating enzyme]-L-cysteine + N(6)-ubiquitinyl-[acceptor protein]-L-lysine.</text>
        <dbReference type="EC" id="2.3.2.27"/>
    </reaction>
</comment>
<dbReference type="Proteomes" id="UP000054217">
    <property type="component" value="Unassembled WGS sequence"/>
</dbReference>
<evidence type="ECO:0000256" key="14">
    <source>
        <dbReference type="ARBA" id="ARBA00023242"/>
    </source>
</evidence>
<evidence type="ECO:0000256" key="3">
    <source>
        <dbReference type="ARBA" id="ARBA00010258"/>
    </source>
</evidence>
<organism evidence="19 20">
    <name type="scientific">Pisolithus tinctorius Marx 270</name>
    <dbReference type="NCBI Taxonomy" id="870435"/>
    <lineage>
        <taxon>Eukaryota</taxon>
        <taxon>Fungi</taxon>
        <taxon>Dikarya</taxon>
        <taxon>Basidiomycota</taxon>
        <taxon>Agaricomycotina</taxon>
        <taxon>Agaricomycetes</taxon>
        <taxon>Agaricomycetidae</taxon>
        <taxon>Boletales</taxon>
        <taxon>Sclerodermatineae</taxon>
        <taxon>Pisolithaceae</taxon>
        <taxon>Pisolithus</taxon>
    </lineage>
</organism>
<evidence type="ECO:0000313" key="19">
    <source>
        <dbReference type="EMBL" id="KIO06507.1"/>
    </source>
</evidence>
<dbReference type="GO" id="GO:0005634">
    <property type="term" value="C:nucleus"/>
    <property type="evidence" value="ECO:0007669"/>
    <property type="project" value="UniProtKB-SubCell"/>
</dbReference>
<evidence type="ECO:0000256" key="2">
    <source>
        <dbReference type="ARBA" id="ARBA00004123"/>
    </source>
</evidence>
<dbReference type="InterPro" id="IPR014857">
    <property type="entry name" value="Nse1_RING_C4HC3-type"/>
</dbReference>
<reference evidence="20" key="2">
    <citation type="submission" date="2015-01" db="EMBL/GenBank/DDBJ databases">
        <title>Evolutionary Origins and Diversification of the Mycorrhizal Mutualists.</title>
        <authorList>
            <consortium name="DOE Joint Genome Institute"/>
            <consortium name="Mycorrhizal Genomics Consortium"/>
            <person name="Kohler A."/>
            <person name="Kuo A."/>
            <person name="Nagy L.G."/>
            <person name="Floudas D."/>
            <person name="Copeland A."/>
            <person name="Barry K.W."/>
            <person name="Cichocki N."/>
            <person name="Veneault-Fourrey C."/>
            <person name="LaButti K."/>
            <person name="Lindquist E.A."/>
            <person name="Lipzen A."/>
            <person name="Lundell T."/>
            <person name="Morin E."/>
            <person name="Murat C."/>
            <person name="Riley R."/>
            <person name="Ohm R."/>
            <person name="Sun H."/>
            <person name="Tunlid A."/>
            <person name="Henrissat B."/>
            <person name="Grigoriev I.V."/>
            <person name="Hibbett D.S."/>
            <person name="Martin F."/>
        </authorList>
    </citation>
    <scope>NUCLEOTIDE SEQUENCE [LARGE SCALE GENOMIC DNA]</scope>
    <source>
        <strain evidence="20">Marx 270</strain>
    </source>
</reference>
<dbReference type="InterPro" id="IPR036388">
    <property type="entry name" value="WH-like_DNA-bd_sf"/>
</dbReference>
<proteinExistence type="inferred from homology"/>
<dbReference type="Pfam" id="PF07574">
    <property type="entry name" value="SMC_Nse1"/>
    <property type="match status" value="1"/>
</dbReference>
<accession>A0A0C3KA63</accession>
<evidence type="ECO:0000259" key="18">
    <source>
        <dbReference type="PROSITE" id="PS50089"/>
    </source>
</evidence>
<evidence type="ECO:0000313" key="20">
    <source>
        <dbReference type="Proteomes" id="UP000054217"/>
    </source>
</evidence>
<dbReference type="GO" id="GO:0008270">
    <property type="term" value="F:zinc ion binding"/>
    <property type="evidence" value="ECO:0007669"/>
    <property type="project" value="UniProtKB-KW"/>
</dbReference>
<dbReference type="EC" id="2.3.2.27" evidence="4 16"/>
<keyword evidence="14 16" id="KW-0539">Nucleus</keyword>
<dbReference type="Gene3D" id="3.90.1150.220">
    <property type="match status" value="1"/>
</dbReference>
<keyword evidence="6 16" id="KW-0808">Transferase</keyword>
<dbReference type="GO" id="GO:0030915">
    <property type="term" value="C:Smc5-Smc6 complex"/>
    <property type="evidence" value="ECO:0007669"/>
    <property type="project" value="UniProtKB-UniRule"/>
</dbReference>
<dbReference type="GO" id="GO:0000724">
    <property type="term" value="P:double-strand break repair via homologous recombination"/>
    <property type="evidence" value="ECO:0007669"/>
    <property type="project" value="TreeGrafter"/>
</dbReference>
<dbReference type="PANTHER" id="PTHR20973:SF0">
    <property type="entry name" value="NON-STRUCTURAL MAINTENANCE OF CHROMOSOMES ELEMENT 1 HOMOLOG"/>
    <property type="match status" value="1"/>
</dbReference>
<keyword evidence="12 16" id="KW-0233">DNA recombination</keyword>
<dbReference type="EMBL" id="KN831963">
    <property type="protein sequence ID" value="KIO06507.1"/>
    <property type="molecule type" value="Genomic_DNA"/>
</dbReference>
<dbReference type="Gene3D" id="3.30.40.10">
    <property type="entry name" value="Zinc/RING finger domain, C3HC4 (zinc finger)"/>
    <property type="match status" value="1"/>
</dbReference>
<dbReference type="InterPro" id="IPR013083">
    <property type="entry name" value="Znf_RING/FYVE/PHD"/>
</dbReference>
<evidence type="ECO:0000256" key="10">
    <source>
        <dbReference type="ARBA" id="ARBA00022786"/>
    </source>
</evidence>
<feature type="domain" description="RING-type" evidence="18">
    <location>
        <begin position="195"/>
        <end position="237"/>
    </location>
</feature>
<evidence type="ECO:0000256" key="16">
    <source>
        <dbReference type="RuleBase" id="RU368018"/>
    </source>
</evidence>
<evidence type="ECO:0000256" key="8">
    <source>
        <dbReference type="ARBA" id="ARBA00022763"/>
    </source>
</evidence>
<dbReference type="InterPro" id="IPR001841">
    <property type="entry name" value="Znf_RING"/>
</dbReference>
<reference evidence="19 20" key="1">
    <citation type="submission" date="2014-04" db="EMBL/GenBank/DDBJ databases">
        <authorList>
            <consortium name="DOE Joint Genome Institute"/>
            <person name="Kuo A."/>
            <person name="Kohler A."/>
            <person name="Costa M.D."/>
            <person name="Nagy L.G."/>
            <person name="Floudas D."/>
            <person name="Copeland A."/>
            <person name="Barry K.W."/>
            <person name="Cichocki N."/>
            <person name="Veneault-Fourrey C."/>
            <person name="LaButti K."/>
            <person name="Lindquist E.A."/>
            <person name="Lipzen A."/>
            <person name="Lundell T."/>
            <person name="Morin E."/>
            <person name="Murat C."/>
            <person name="Sun H."/>
            <person name="Tunlid A."/>
            <person name="Henrissat B."/>
            <person name="Grigoriev I.V."/>
            <person name="Hibbett D.S."/>
            <person name="Martin F."/>
            <person name="Nordberg H.P."/>
            <person name="Cantor M.N."/>
            <person name="Hua S.X."/>
        </authorList>
    </citation>
    <scope>NUCLEOTIDE SEQUENCE [LARGE SCALE GENOMIC DNA]</scope>
    <source>
        <strain evidence="19 20">Marx 270</strain>
    </source>
</reference>
<dbReference type="AlphaFoldDB" id="A0A0C3KA63"/>
<dbReference type="GO" id="GO:0061630">
    <property type="term" value="F:ubiquitin protein ligase activity"/>
    <property type="evidence" value="ECO:0007669"/>
    <property type="project" value="UniProtKB-EC"/>
</dbReference>
<keyword evidence="7 16" id="KW-0479">Metal-binding</keyword>
<evidence type="ECO:0000256" key="13">
    <source>
        <dbReference type="ARBA" id="ARBA00023204"/>
    </source>
</evidence>
<dbReference type="PANTHER" id="PTHR20973">
    <property type="entry name" value="NON-SMC ELEMENT 1-RELATED"/>
    <property type="match status" value="1"/>
</dbReference>
<dbReference type="Pfam" id="PF08746">
    <property type="entry name" value="zf-RING-like"/>
    <property type="match status" value="1"/>
</dbReference>
<keyword evidence="10 16" id="KW-0833">Ubl conjugation pathway</keyword>
<evidence type="ECO:0000256" key="9">
    <source>
        <dbReference type="ARBA" id="ARBA00022771"/>
    </source>
</evidence>
<evidence type="ECO:0000256" key="5">
    <source>
        <dbReference type="ARBA" id="ARBA00019422"/>
    </source>
</evidence>
<name>A0A0C3KA63_PISTI</name>
<keyword evidence="8 16" id="KW-0227">DNA damage</keyword>
<evidence type="ECO:0000256" key="1">
    <source>
        <dbReference type="ARBA" id="ARBA00000900"/>
    </source>
</evidence>
<evidence type="ECO:0000256" key="7">
    <source>
        <dbReference type="ARBA" id="ARBA00022723"/>
    </source>
</evidence>
<dbReference type="OrthoDB" id="185455at2759"/>
<evidence type="ECO:0000256" key="11">
    <source>
        <dbReference type="ARBA" id="ARBA00022833"/>
    </source>
</evidence>
<dbReference type="HOGENOM" id="CLU_045153_1_0_1"/>
<feature type="compositionally biased region" description="Basic residues" evidence="17">
    <location>
        <begin position="332"/>
        <end position="345"/>
    </location>
</feature>
<dbReference type="PROSITE" id="PS50089">
    <property type="entry name" value="ZF_RING_2"/>
    <property type="match status" value="1"/>
</dbReference>
<dbReference type="SUPFAM" id="SSF57850">
    <property type="entry name" value="RING/U-box"/>
    <property type="match status" value="1"/>
</dbReference>
<comment type="subcellular location">
    <subcellularLocation>
        <location evidence="2 16">Nucleus</location>
    </subcellularLocation>
</comment>
<dbReference type="Gene3D" id="1.10.10.10">
    <property type="entry name" value="Winged helix-like DNA-binding domain superfamily/Winged helix DNA-binding domain"/>
    <property type="match status" value="1"/>
</dbReference>
<keyword evidence="13 16" id="KW-0234">DNA repair</keyword>
<dbReference type="InterPro" id="IPR011513">
    <property type="entry name" value="Nse1"/>
</dbReference>
<dbReference type="STRING" id="870435.A0A0C3KA63"/>
<protein>
    <recommendedName>
        <fullName evidence="5 16">Non-structural maintenance of chromosomes element 1 homolog</fullName>
        <ecNumber evidence="4 16">2.3.2.27</ecNumber>
    </recommendedName>
</protein>
<sequence length="345" mass="39368">MVTSSDVQRLFLQAVFSRGILSYNHALVLWEKCVDAVKVANPALDVHASDRRQEWDAFVNRINDSLNPLDLEFRHVLDEETGKEMYAVVNTRGDEIAQMATDYSPTEIAYFRAVVEQIMLAPNECYSLSSLAALREVNALKTNMTKSQAETILNSLVARGWLLKSKRGRYSLSTRALLELSPYLKSNYPDECLECTICMEIVTRGVACNTPACQTRIHHHCFRKLPAKQARSCPTCQCNWPQDGRTLRPIGEAAIKDGQDEGRRRSRKSTAEASDEEDEEEEDSGMEEHEPSQSQRHKRQTRGNAAMEVDEGEEQDEEKQEEEEEELPRPSRATKSRTESRRRRK</sequence>
<comment type="similarity">
    <text evidence="3 16">Belongs to the NSE1 family.</text>
</comment>
<keyword evidence="9 15" id="KW-0863">Zinc-finger</keyword>
<comment type="function">
    <text evidence="16">Acts in a DNA repair pathway for removal of UV-induced DNA damage that is distinct from classical nucleotide excision repair and in repair of ionizing radiation damage. Functions in homologous recombination repair of DNA double strand breaks and in recovery of stalled replication forks.</text>
</comment>